<accession>A0ABP8VU65</accession>
<sequence length="377" mass="40309">MKFGAFLPTTNNGYILSTASPQFMPTFELIKDVTVTAERCGFDYVLSMAKFRGYGADGDGFWDYATDPLAVMGALIGATSTIGLWGSIGLPTIHPAVAARMAATYDDASGGRFAMNIVAGWNKAEYDQMGLWPSDDYYSKRYSYVNEYVEVLRGLWADGRLTHHGANFDLEDCLVQPRPPHGVPIMIPGQSASSIELAAERADVNFVTGSFDVVAQARRDLVAATAVTGREVGTSALYGVITAPTDEEALAQLKTFSDATDVTAFTNLGVAASGDTVGLAATRYIEPQAIEIDVTFEHPTRAEVVQGPCLFHPHLVGSYERVAAFLADLESEAGVDRVCLSFPDYRADVAGFAQNVIPRVEALLAASPAVAPEVVPA</sequence>
<dbReference type="EMBL" id="BAABLM010000002">
    <property type="protein sequence ID" value="GAA4672136.1"/>
    <property type="molecule type" value="Genomic_DNA"/>
</dbReference>
<dbReference type="PANTHER" id="PTHR42847:SF4">
    <property type="entry name" value="ALKANESULFONATE MONOOXYGENASE-RELATED"/>
    <property type="match status" value="1"/>
</dbReference>
<dbReference type="InterPro" id="IPR036661">
    <property type="entry name" value="Luciferase-like_sf"/>
</dbReference>
<reference evidence="7" key="1">
    <citation type="journal article" date="2019" name="Int. J. Syst. Evol. Microbiol.">
        <title>The Global Catalogue of Microorganisms (GCM) 10K type strain sequencing project: providing services to taxonomists for standard genome sequencing and annotation.</title>
        <authorList>
            <consortium name="The Broad Institute Genomics Platform"/>
            <consortium name="The Broad Institute Genome Sequencing Center for Infectious Disease"/>
            <person name="Wu L."/>
            <person name="Ma J."/>
        </authorList>
    </citation>
    <scope>NUCLEOTIDE SEQUENCE [LARGE SCALE GENOMIC DNA]</scope>
    <source>
        <strain evidence="7">JCM 18956</strain>
    </source>
</reference>
<feature type="domain" description="Luciferase-like" evidence="5">
    <location>
        <begin position="1"/>
        <end position="336"/>
    </location>
</feature>
<proteinExistence type="predicted"/>
<dbReference type="SUPFAM" id="SSF51679">
    <property type="entry name" value="Bacterial luciferase-like"/>
    <property type="match status" value="1"/>
</dbReference>
<keyword evidence="7" id="KW-1185">Reference proteome</keyword>
<dbReference type="Proteomes" id="UP001501295">
    <property type="component" value="Unassembled WGS sequence"/>
</dbReference>
<evidence type="ECO:0000256" key="3">
    <source>
        <dbReference type="ARBA" id="ARBA00023002"/>
    </source>
</evidence>
<dbReference type="InterPro" id="IPR011251">
    <property type="entry name" value="Luciferase-like_dom"/>
</dbReference>
<dbReference type="PANTHER" id="PTHR42847">
    <property type="entry name" value="ALKANESULFONATE MONOOXYGENASE"/>
    <property type="match status" value="1"/>
</dbReference>
<dbReference type="Gene3D" id="3.20.20.30">
    <property type="entry name" value="Luciferase-like domain"/>
    <property type="match status" value="1"/>
</dbReference>
<keyword evidence="4" id="KW-0503">Monooxygenase</keyword>
<evidence type="ECO:0000256" key="2">
    <source>
        <dbReference type="ARBA" id="ARBA00022643"/>
    </source>
</evidence>
<evidence type="ECO:0000313" key="6">
    <source>
        <dbReference type="EMBL" id="GAA4672136.1"/>
    </source>
</evidence>
<dbReference type="InterPro" id="IPR050172">
    <property type="entry name" value="SsuD_RutA_monooxygenase"/>
</dbReference>
<evidence type="ECO:0000256" key="1">
    <source>
        <dbReference type="ARBA" id="ARBA00022630"/>
    </source>
</evidence>
<keyword evidence="1" id="KW-0285">Flavoprotein</keyword>
<comment type="caution">
    <text evidence="6">The sequence shown here is derived from an EMBL/GenBank/DDBJ whole genome shotgun (WGS) entry which is preliminary data.</text>
</comment>
<evidence type="ECO:0000313" key="7">
    <source>
        <dbReference type="Proteomes" id="UP001501295"/>
    </source>
</evidence>
<dbReference type="Pfam" id="PF00296">
    <property type="entry name" value="Bac_luciferase"/>
    <property type="match status" value="1"/>
</dbReference>
<organism evidence="6 7">
    <name type="scientific">Frondihabitans cladoniiphilus</name>
    <dbReference type="NCBI Taxonomy" id="715785"/>
    <lineage>
        <taxon>Bacteria</taxon>
        <taxon>Bacillati</taxon>
        <taxon>Actinomycetota</taxon>
        <taxon>Actinomycetes</taxon>
        <taxon>Micrococcales</taxon>
        <taxon>Microbacteriaceae</taxon>
        <taxon>Frondihabitans</taxon>
    </lineage>
</organism>
<keyword evidence="3" id="KW-0560">Oxidoreductase</keyword>
<evidence type="ECO:0000256" key="4">
    <source>
        <dbReference type="ARBA" id="ARBA00023033"/>
    </source>
</evidence>
<protein>
    <submittedName>
        <fullName evidence="6">Pyrimidine utilization protein A</fullName>
    </submittedName>
</protein>
<name>A0ABP8VU65_9MICO</name>
<gene>
    <name evidence="6" type="primary">rutA_1</name>
    <name evidence="6" type="ORF">GCM10025780_15210</name>
</gene>
<keyword evidence="2" id="KW-0288">FMN</keyword>
<evidence type="ECO:0000259" key="5">
    <source>
        <dbReference type="Pfam" id="PF00296"/>
    </source>
</evidence>
<dbReference type="RefSeq" id="WP_345375025.1">
    <property type="nucleotide sequence ID" value="NZ_BAABLM010000002.1"/>
</dbReference>